<reference evidence="2" key="2">
    <citation type="journal article" date="2021" name="Microbiome">
        <title>Successional dynamics and alternative stable states in a saline activated sludge microbial community over 9 years.</title>
        <authorList>
            <person name="Wang Y."/>
            <person name="Ye J."/>
            <person name="Ju F."/>
            <person name="Liu L."/>
            <person name="Boyd J.A."/>
            <person name="Deng Y."/>
            <person name="Parks D.H."/>
            <person name="Jiang X."/>
            <person name="Yin X."/>
            <person name="Woodcroft B.J."/>
            <person name="Tyson G.W."/>
            <person name="Hugenholtz P."/>
            <person name="Polz M.F."/>
            <person name="Zhang T."/>
        </authorList>
    </citation>
    <scope>NUCLEOTIDE SEQUENCE</scope>
    <source>
        <strain evidence="2">HKST-UBA02</strain>
    </source>
</reference>
<feature type="transmembrane region" description="Helical" evidence="1">
    <location>
        <begin position="12"/>
        <end position="32"/>
    </location>
</feature>
<name>A0A955LXQ4_UNCKA</name>
<evidence type="ECO:0000256" key="1">
    <source>
        <dbReference type="SAM" id="Phobius"/>
    </source>
</evidence>
<proteinExistence type="predicted"/>
<protein>
    <submittedName>
        <fullName evidence="2">Uncharacterized protein</fullName>
    </submittedName>
</protein>
<organism evidence="2 3">
    <name type="scientific">candidate division WWE3 bacterium</name>
    <dbReference type="NCBI Taxonomy" id="2053526"/>
    <lineage>
        <taxon>Bacteria</taxon>
        <taxon>Katanobacteria</taxon>
    </lineage>
</organism>
<keyword evidence="1" id="KW-0812">Transmembrane</keyword>
<keyword evidence="1" id="KW-1133">Transmembrane helix</keyword>
<comment type="caution">
    <text evidence="2">The sequence shown here is derived from an EMBL/GenBank/DDBJ whole genome shotgun (WGS) entry which is preliminary data.</text>
</comment>
<accession>A0A955LXQ4</accession>
<dbReference type="Proteomes" id="UP000699691">
    <property type="component" value="Unassembled WGS sequence"/>
</dbReference>
<keyword evidence="1" id="KW-0472">Membrane</keyword>
<evidence type="ECO:0000313" key="2">
    <source>
        <dbReference type="EMBL" id="MCA9398069.1"/>
    </source>
</evidence>
<gene>
    <name evidence="2" type="ORF">KC573_04520</name>
</gene>
<dbReference type="EMBL" id="JAGQKY010000273">
    <property type="protein sequence ID" value="MCA9398069.1"/>
    <property type="molecule type" value="Genomic_DNA"/>
</dbReference>
<reference evidence="2" key="1">
    <citation type="submission" date="2020-04" db="EMBL/GenBank/DDBJ databases">
        <authorList>
            <person name="Zhang T."/>
        </authorList>
    </citation>
    <scope>NUCLEOTIDE SEQUENCE</scope>
    <source>
        <strain evidence="2">HKST-UBA02</strain>
    </source>
</reference>
<evidence type="ECO:0000313" key="3">
    <source>
        <dbReference type="Proteomes" id="UP000699691"/>
    </source>
</evidence>
<sequence length="333" mass="36630">MNTVLDRIKNNYTRIGSLTVILLLGIFAIIVWQLRSTQNVGTDEQPTPTPLTTTSNDIGYFNESTLVTPSSYVFQDPIKAPETMTVYGILPGPDQLFDSDGIIAIATRLGFSSAAEVSPTQNGYYYFQQDRKLSVQPAASMLHFSVTQATLQPISMEPVTSSEAKITAQTFVQTVGFSNPLINWNNAELTTFEITPTGPIPSANISEKGFYEVSVPMEMRGLPIIFPSKLFVQVYANGEIIGAQLWYPNLEIATAEDVAIIPFLDAVDRIERGDGIYIGNSTDIPEDSIIFDQSSLAYVVPNQYINGLGVEHILTPIYIFNTDTVKLYVSALE</sequence>
<dbReference type="AlphaFoldDB" id="A0A955LXQ4"/>